<reference evidence="6" key="1">
    <citation type="journal article" date="2019" name="Int. J. Syst. Evol. Microbiol.">
        <title>The Global Catalogue of Microorganisms (GCM) 10K type strain sequencing project: providing services to taxonomists for standard genome sequencing and annotation.</title>
        <authorList>
            <consortium name="The Broad Institute Genomics Platform"/>
            <consortium name="The Broad Institute Genome Sequencing Center for Infectious Disease"/>
            <person name="Wu L."/>
            <person name="Ma J."/>
        </authorList>
    </citation>
    <scope>NUCLEOTIDE SEQUENCE [LARGE SCALE GENOMIC DNA]</scope>
    <source>
        <strain evidence="6">JCM 10696</strain>
    </source>
</reference>
<evidence type="ECO:0000313" key="6">
    <source>
        <dbReference type="Proteomes" id="UP001500665"/>
    </source>
</evidence>
<evidence type="ECO:0000259" key="4">
    <source>
        <dbReference type="Pfam" id="PF08450"/>
    </source>
</evidence>
<comment type="caution">
    <text evidence="5">The sequence shown here is derived from an EMBL/GenBank/DDBJ whole genome shotgun (WGS) entry which is preliminary data.</text>
</comment>
<dbReference type="SUPFAM" id="SSF63829">
    <property type="entry name" value="Calcium-dependent phosphotriesterase"/>
    <property type="match status" value="1"/>
</dbReference>
<keyword evidence="6" id="KW-1185">Reference proteome</keyword>
<keyword evidence="2" id="KW-0378">Hydrolase</keyword>
<comment type="similarity">
    <text evidence="1">Belongs to the SMP-30/CGR1 family.</text>
</comment>
<organism evidence="5 6">
    <name type="scientific">Actinocorallia libanotica</name>
    <dbReference type="NCBI Taxonomy" id="46162"/>
    <lineage>
        <taxon>Bacteria</taxon>
        <taxon>Bacillati</taxon>
        <taxon>Actinomycetota</taxon>
        <taxon>Actinomycetes</taxon>
        <taxon>Streptosporangiales</taxon>
        <taxon>Thermomonosporaceae</taxon>
        <taxon>Actinocorallia</taxon>
    </lineage>
</organism>
<feature type="domain" description="SMP-30/Gluconolactonase/LRE-like region" evidence="4">
    <location>
        <begin position="15"/>
        <end position="265"/>
    </location>
</feature>
<evidence type="ECO:0000256" key="2">
    <source>
        <dbReference type="ARBA" id="ARBA00022801"/>
    </source>
</evidence>
<dbReference type="InterPro" id="IPR013658">
    <property type="entry name" value="SGL"/>
</dbReference>
<dbReference type="InterPro" id="IPR051262">
    <property type="entry name" value="SMP-30/CGR1_Lactonase"/>
</dbReference>
<dbReference type="PANTHER" id="PTHR47572:SF4">
    <property type="entry name" value="LACTONASE DRP35"/>
    <property type="match status" value="1"/>
</dbReference>
<dbReference type="Pfam" id="PF08450">
    <property type="entry name" value="SGL"/>
    <property type="match status" value="1"/>
</dbReference>
<evidence type="ECO:0000256" key="1">
    <source>
        <dbReference type="ARBA" id="ARBA00008853"/>
    </source>
</evidence>
<sequence length="298" mass="31590">METFTAERLAQGFSWTECPRWHAGRFYFSDMYNRRIVSLSETGEAETIVDLNDREGLDGADVITVGTGYLPDGRLLVSSMFEKVVLAVENGKAEVYADLRDLAAGPINDMVVTASGRAYVTQLGFDLWKGEAPAPSPIIIVEPGGEARIAAGTEHLMGANGIAVSEDGSTLVTAEAFADKVSAFDIGADGGLANYRLFAQLDELPDGLCLDAEGAAWVAFPISGRVTRFADGGEVLAQVSVPQAEAGSTTACGLGGEDRRTLYVACGFEVQDHEKSRQGGQGSIWRARVSVSGGETRP</sequence>
<dbReference type="EMBL" id="BAAAHH010000018">
    <property type="protein sequence ID" value="GAA0956994.1"/>
    <property type="molecule type" value="Genomic_DNA"/>
</dbReference>
<evidence type="ECO:0000256" key="3">
    <source>
        <dbReference type="SAM" id="MobiDB-lite"/>
    </source>
</evidence>
<dbReference type="Gene3D" id="2.120.10.30">
    <property type="entry name" value="TolB, C-terminal domain"/>
    <property type="match status" value="1"/>
</dbReference>
<dbReference type="Proteomes" id="UP001500665">
    <property type="component" value="Unassembled WGS sequence"/>
</dbReference>
<protein>
    <submittedName>
        <fullName evidence="5">SMP-30/gluconolactonase/LRE family protein</fullName>
    </submittedName>
</protein>
<evidence type="ECO:0000313" key="5">
    <source>
        <dbReference type="EMBL" id="GAA0956994.1"/>
    </source>
</evidence>
<dbReference type="InterPro" id="IPR005511">
    <property type="entry name" value="SMP-30"/>
</dbReference>
<accession>A0ABP4BY38</accession>
<dbReference type="RefSeq" id="WP_344242752.1">
    <property type="nucleotide sequence ID" value="NZ_BAAAHH010000018.1"/>
</dbReference>
<name>A0ABP4BY38_9ACTN</name>
<dbReference type="InterPro" id="IPR011042">
    <property type="entry name" value="6-blade_b-propeller_TolB-like"/>
</dbReference>
<feature type="region of interest" description="Disordered" evidence="3">
    <location>
        <begin position="277"/>
        <end position="298"/>
    </location>
</feature>
<dbReference type="PANTHER" id="PTHR47572">
    <property type="entry name" value="LIPOPROTEIN-RELATED"/>
    <property type="match status" value="1"/>
</dbReference>
<gene>
    <name evidence="5" type="ORF">GCM10009550_43710</name>
</gene>
<proteinExistence type="inferred from homology"/>
<dbReference type="PRINTS" id="PR01790">
    <property type="entry name" value="SMP30FAMILY"/>
</dbReference>